<evidence type="ECO:0000313" key="5">
    <source>
        <dbReference type="Proteomes" id="UP000515756"/>
    </source>
</evidence>
<dbReference type="PANTHER" id="PTHR33375">
    <property type="entry name" value="CHROMOSOME-PARTITIONING PROTEIN PARB-RELATED"/>
    <property type="match status" value="1"/>
</dbReference>
<feature type="compositionally biased region" description="Polar residues" evidence="2">
    <location>
        <begin position="9"/>
        <end position="20"/>
    </location>
</feature>
<reference evidence="4 5" key="1">
    <citation type="submission" date="2019-12" db="EMBL/GenBank/DDBJ databases">
        <title>complete genome sequences of Aeromonas caviae str. WP2-W18-ESBL-01 isolated from wastewater treatment plant effluent.</title>
        <authorList>
            <person name="Sekizuka T."/>
            <person name="Itokawa K."/>
            <person name="Yatsu K."/>
            <person name="Inamine Y."/>
            <person name="Kuroda M."/>
        </authorList>
    </citation>
    <scope>NUCLEOTIDE SEQUENCE [LARGE SCALE GENOMIC DNA]</scope>
    <source>
        <strain evidence="4 5">WP2-W18-ESBL-01</strain>
        <plasmid evidence="4 5">pWP2-W18-ESBL-01_1</plasmid>
    </source>
</reference>
<dbReference type="AlphaFoldDB" id="A0A6S4TD91"/>
<evidence type="ECO:0000313" key="4">
    <source>
        <dbReference type="EMBL" id="BBQ32841.1"/>
    </source>
</evidence>
<dbReference type="Pfam" id="PF02195">
    <property type="entry name" value="ParB_N"/>
    <property type="match status" value="1"/>
</dbReference>
<name>A0A6S4TD91_AERCA</name>
<dbReference type="InterPro" id="IPR050336">
    <property type="entry name" value="Chromosome_partition/occlusion"/>
</dbReference>
<evidence type="ECO:0000256" key="1">
    <source>
        <dbReference type="ARBA" id="ARBA00006295"/>
    </source>
</evidence>
<feature type="compositionally biased region" description="Basic and acidic residues" evidence="2">
    <location>
        <begin position="266"/>
        <end position="283"/>
    </location>
</feature>
<dbReference type="PANTHER" id="PTHR33375:SF1">
    <property type="entry name" value="CHROMOSOME-PARTITIONING PROTEIN PARB-RELATED"/>
    <property type="match status" value="1"/>
</dbReference>
<protein>
    <recommendedName>
        <fullName evidence="3">ParB-like N-terminal domain-containing protein</fullName>
    </recommendedName>
</protein>
<gene>
    <name evidence="4" type="ORF">WP2W18E01_P10880</name>
</gene>
<evidence type="ECO:0000259" key="3">
    <source>
        <dbReference type="SMART" id="SM00470"/>
    </source>
</evidence>
<keyword evidence="4" id="KW-0614">Plasmid</keyword>
<dbReference type="InterPro" id="IPR036086">
    <property type="entry name" value="ParB/Sulfiredoxin_sf"/>
</dbReference>
<dbReference type="GO" id="GO:0003677">
    <property type="term" value="F:DNA binding"/>
    <property type="evidence" value="ECO:0007669"/>
    <property type="project" value="InterPro"/>
</dbReference>
<dbReference type="SUPFAM" id="SSF110849">
    <property type="entry name" value="ParB/Sulfiredoxin"/>
    <property type="match status" value="1"/>
</dbReference>
<dbReference type="RefSeq" id="WP_182936416.1">
    <property type="nucleotide sequence ID" value="NZ_AP021928.1"/>
</dbReference>
<dbReference type="Gene3D" id="3.90.1530.10">
    <property type="entry name" value="Conserved hypothetical protein from pyrococcus furiosus pfu- 392566-001, ParB domain"/>
    <property type="match status" value="1"/>
</dbReference>
<dbReference type="Proteomes" id="UP000515756">
    <property type="component" value="Plasmid pWP2-W18-ESBL-01_1"/>
</dbReference>
<dbReference type="Gene3D" id="1.10.10.2830">
    <property type="match status" value="1"/>
</dbReference>
<dbReference type="GO" id="GO:0007059">
    <property type="term" value="P:chromosome segregation"/>
    <property type="evidence" value="ECO:0007669"/>
    <property type="project" value="TreeGrafter"/>
</dbReference>
<dbReference type="GO" id="GO:0005694">
    <property type="term" value="C:chromosome"/>
    <property type="evidence" value="ECO:0007669"/>
    <property type="project" value="TreeGrafter"/>
</dbReference>
<evidence type="ECO:0000256" key="2">
    <source>
        <dbReference type="SAM" id="MobiDB-lite"/>
    </source>
</evidence>
<accession>A0A6S4TD91</accession>
<organism evidence="4 5">
    <name type="scientific">Aeromonas caviae</name>
    <name type="common">Aeromonas punctata</name>
    <dbReference type="NCBI Taxonomy" id="648"/>
    <lineage>
        <taxon>Bacteria</taxon>
        <taxon>Pseudomonadati</taxon>
        <taxon>Pseudomonadota</taxon>
        <taxon>Gammaproteobacteria</taxon>
        <taxon>Aeromonadales</taxon>
        <taxon>Aeromonadaceae</taxon>
        <taxon>Aeromonas</taxon>
    </lineage>
</organism>
<dbReference type="EMBL" id="AP021928">
    <property type="protein sequence ID" value="BBQ32841.1"/>
    <property type="molecule type" value="Genomic_DNA"/>
</dbReference>
<proteinExistence type="inferred from homology"/>
<feature type="region of interest" description="Disordered" evidence="2">
    <location>
        <begin position="1"/>
        <end position="27"/>
    </location>
</feature>
<feature type="compositionally biased region" description="Basic and acidic residues" evidence="2">
    <location>
        <begin position="238"/>
        <end position="258"/>
    </location>
</feature>
<dbReference type="NCBIfam" id="TIGR00180">
    <property type="entry name" value="parB_part"/>
    <property type="match status" value="1"/>
</dbReference>
<dbReference type="SMART" id="SM00470">
    <property type="entry name" value="ParB"/>
    <property type="match status" value="1"/>
</dbReference>
<geneLocation type="plasmid" evidence="4 5">
    <name>pWP2-W18-ESBL-01_1</name>
</geneLocation>
<dbReference type="InterPro" id="IPR004437">
    <property type="entry name" value="ParB/RepB/Spo0J"/>
</dbReference>
<feature type="region of interest" description="Disordered" evidence="2">
    <location>
        <begin position="238"/>
        <end position="283"/>
    </location>
</feature>
<sequence>MAKGISLLGSGQNKASSGSAPNEDMFIPRACDGKSLADLPLDRVHPDPQQPRTWAEDELDELQAKIEGAGKILQPITVIPRADMPGHYLIKTGEGRWRVAGRLGWGFIPSVIEDLRVNSDTRQVFADQILENIGRVGMNPMDIARSIERYMNDFEPSLTGKEAAVMLGLNETKISRYRKLLTANEEIQEITPQLTNINTLGYLIDLSRLDDDAYTDSLKKIKSGELVNAEKYLKDLVSDIKNPDKPQTEKKKSKESKDTGSPGGKGKGDVKKRTDEDDLSSEREVLPPSIIDGIWDDGVTSELDDAKLISTIKGAGADGIAVIKLMQANGDAISFKLDYENQIKLRWLLNKCLDK</sequence>
<dbReference type="InterPro" id="IPR003115">
    <property type="entry name" value="ParB_N"/>
</dbReference>
<comment type="similarity">
    <text evidence="1">Belongs to the ParB family.</text>
</comment>
<feature type="domain" description="ParB-like N-terminal" evidence="3">
    <location>
        <begin position="37"/>
        <end position="133"/>
    </location>
</feature>